<proteinExistence type="predicted"/>
<keyword evidence="2" id="KW-1185">Reference proteome</keyword>
<dbReference type="AlphaFoldDB" id="A0A117R8A4"/>
<evidence type="ECO:0000313" key="2">
    <source>
        <dbReference type="Proteomes" id="UP000052982"/>
    </source>
</evidence>
<comment type="caution">
    <text evidence="1">The sequence shown here is derived from an EMBL/GenBank/DDBJ whole genome shotgun (WGS) entry which is preliminary data.</text>
</comment>
<evidence type="ECO:0000313" key="1">
    <source>
        <dbReference type="EMBL" id="KUN76586.1"/>
    </source>
</evidence>
<name>A0A117R8A4_9ACTN</name>
<accession>A0A117R8A4</accession>
<reference evidence="1 2" key="1">
    <citation type="submission" date="2015-10" db="EMBL/GenBank/DDBJ databases">
        <title>Draft genome sequence of Streptomyces griseoruber DSM 40281, type strain for the species Streptomyces griseoruber.</title>
        <authorList>
            <person name="Ruckert C."/>
            <person name="Winkler A."/>
            <person name="Kalinowski J."/>
            <person name="Kampfer P."/>
            <person name="Glaeser S."/>
        </authorList>
    </citation>
    <scope>NUCLEOTIDE SEQUENCE [LARGE SCALE GENOMIC DNA]</scope>
    <source>
        <strain evidence="1 2">DSM 40281</strain>
    </source>
</reference>
<sequence>MVATLVVGAGLGLAQGGADAAARAPFLRQSVDRSLSPGELARMEAPCPFGTVPTGGGFNTAEDGGVVAQSSFPEADRWVVVVRNTTNVSKAAIATAICSTE</sequence>
<dbReference type="Proteomes" id="UP000052982">
    <property type="component" value="Unassembled WGS sequence"/>
</dbReference>
<organism evidence="1 2">
    <name type="scientific">Streptomyces griseoruber</name>
    <dbReference type="NCBI Taxonomy" id="1943"/>
    <lineage>
        <taxon>Bacteria</taxon>
        <taxon>Bacillati</taxon>
        <taxon>Actinomycetota</taxon>
        <taxon>Actinomycetes</taxon>
        <taxon>Kitasatosporales</taxon>
        <taxon>Streptomycetaceae</taxon>
        <taxon>Streptomyces</taxon>
    </lineage>
</organism>
<dbReference type="EMBL" id="LMWW01000065">
    <property type="protein sequence ID" value="KUN76586.1"/>
    <property type="molecule type" value="Genomic_DNA"/>
</dbReference>
<protein>
    <submittedName>
        <fullName evidence="1">Uncharacterized protein</fullName>
    </submittedName>
</protein>
<gene>
    <name evidence="1" type="ORF">AQJ64_37085</name>
</gene>